<dbReference type="InterPro" id="IPR005137">
    <property type="entry name" value="BtpA"/>
</dbReference>
<organism evidence="2 3">
    <name type="scientific">Youngiibacter multivorans</name>
    <dbReference type="NCBI Taxonomy" id="937251"/>
    <lineage>
        <taxon>Bacteria</taxon>
        <taxon>Bacillati</taxon>
        <taxon>Bacillota</taxon>
        <taxon>Clostridia</taxon>
        <taxon>Eubacteriales</taxon>
        <taxon>Clostridiaceae</taxon>
        <taxon>Youngiibacter</taxon>
    </lineage>
</organism>
<keyword evidence="3" id="KW-1185">Reference proteome</keyword>
<proteinExistence type="inferred from homology"/>
<evidence type="ECO:0000256" key="1">
    <source>
        <dbReference type="ARBA" id="ARBA00006007"/>
    </source>
</evidence>
<dbReference type="EMBL" id="JAGGKC010000001">
    <property type="protein sequence ID" value="MBP1917699.1"/>
    <property type="molecule type" value="Genomic_DNA"/>
</dbReference>
<reference evidence="2 3" key="1">
    <citation type="submission" date="2021-03" db="EMBL/GenBank/DDBJ databases">
        <title>Genomic Encyclopedia of Type Strains, Phase IV (KMG-IV): sequencing the most valuable type-strain genomes for metagenomic binning, comparative biology and taxonomic classification.</title>
        <authorList>
            <person name="Goeker M."/>
        </authorList>
    </citation>
    <scope>NUCLEOTIDE SEQUENCE [LARGE SCALE GENOMIC DNA]</scope>
    <source>
        <strain evidence="2 3">DSM 6139</strain>
    </source>
</reference>
<name>A0ABS4FZH6_9CLOT</name>
<gene>
    <name evidence="2" type="ORF">J2Z34_000162</name>
</gene>
<dbReference type="PANTHER" id="PTHR21381">
    <property type="entry name" value="ZGC:162297"/>
    <property type="match status" value="1"/>
</dbReference>
<dbReference type="SUPFAM" id="SSF51366">
    <property type="entry name" value="Ribulose-phoshate binding barrel"/>
    <property type="match status" value="1"/>
</dbReference>
<evidence type="ECO:0000313" key="3">
    <source>
        <dbReference type="Proteomes" id="UP001519271"/>
    </source>
</evidence>
<protein>
    <submittedName>
        <fullName evidence="2">Membrane complex biogenesis BtpA family protein</fullName>
    </submittedName>
</protein>
<dbReference type="PANTHER" id="PTHR21381:SF3">
    <property type="entry name" value="SGC REGION PROTEIN SGCQ-RELATED"/>
    <property type="match status" value="1"/>
</dbReference>
<dbReference type="RefSeq" id="WP_209457944.1">
    <property type="nucleotide sequence ID" value="NZ_JAGGKC010000001.1"/>
</dbReference>
<dbReference type="PIRSF" id="PIRSF005956">
    <property type="entry name" value="BtpA"/>
    <property type="match status" value="1"/>
</dbReference>
<sequence length="272" mass="30078">MLWTEKLFKVKKPIIAMLHLKPLPGDPLFKHGDSMKEVVKYAMQDLKALQEGGVDGILISNEFSLPYERKMSFITPAAMARVIGELMSEIHVPFGVDCISDGLATIELAAAVNADFVRGTFSGVYVGDGGLYNNDISQLLRRKAALQLDDLKMLYFLNPESDVNLDTRKLSSIAKSLIFKAKPDGFCISASAAGAEVDSELMKLVKEASEETAVLCNTGVRPDTVSEKLQYADAAVIGTYFKYDGYLFNSVDKERVLKLMEAVREYRKISEL</sequence>
<evidence type="ECO:0000313" key="2">
    <source>
        <dbReference type="EMBL" id="MBP1917699.1"/>
    </source>
</evidence>
<comment type="caution">
    <text evidence="2">The sequence shown here is derived from an EMBL/GenBank/DDBJ whole genome shotgun (WGS) entry which is preliminary data.</text>
</comment>
<comment type="similarity">
    <text evidence="1">Belongs to the BtpA family.</text>
</comment>
<dbReference type="Proteomes" id="UP001519271">
    <property type="component" value="Unassembled WGS sequence"/>
</dbReference>
<dbReference type="InterPro" id="IPR011060">
    <property type="entry name" value="RibuloseP-bd_barrel"/>
</dbReference>
<dbReference type="NCBIfam" id="TIGR00259">
    <property type="entry name" value="thylakoid_BtpA"/>
    <property type="match status" value="1"/>
</dbReference>
<dbReference type="Pfam" id="PF03437">
    <property type="entry name" value="BtpA"/>
    <property type="match status" value="1"/>
</dbReference>
<accession>A0ABS4FZH6</accession>